<feature type="signal peptide" evidence="2">
    <location>
        <begin position="1"/>
        <end position="24"/>
    </location>
</feature>
<keyword evidence="2" id="KW-0732">Signal</keyword>
<organism evidence="3 5">
    <name type="scientific">Sphingobacterium multivorum</name>
    <dbReference type="NCBI Taxonomy" id="28454"/>
    <lineage>
        <taxon>Bacteria</taxon>
        <taxon>Pseudomonadati</taxon>
        <taxon>Bacteroidota</taxon>
        <taxon>Sphingobacteriia</taxon>
        <taxon>Sphingobacteriales</taxon>
        <taxon>Sphingobacteriaceae</taxon>
        <taxon>Sphingobacterium</taxon>
    </lineage>
</organism>
<gene>
    <name evidence="3" type="ORF">NCTC11343_01969</name>
    <name evidence="4" type="ORF">SPHINGO8BC_60010</name>
</gene>
<dbReference type="Proteomes" id="UP000432350">
    <property type="component" value="Unassembled WGS sequence"/>
</dbReference>
<feature type="region of interest" description="Disordered" evidence="1">
    <location>
        <begin position="27"/>
        <end position="47"/>
    </location>
</feature>
<protein>
    <recommendedName>
        <fullName evidence="7">RcnB family protein</fullName>
    </recommendedName>
</protein>
<evidence type="ECO:0000256" key="1">
    <source>
        <dbReference type="SAM" id="MobiDB-lite"/>
    </source>
</evidence>
<dbReference type="EMBL" id="CABWMV010000025">
    <property type="protein sequence ID" value="VXD03383.1"/>
    <property type="molecule type" value="Genomic_DNA"/>
</dbReference>
<evidence type="ECO:0000313" key="4">
    <source>
        <dbReference type="EMBL" id="VXD03383.1"/>
    </source>
</evidence>
<reference evidence="3 5" key="1">
    <citation type="submission" date="2018-06" db="EMBL/GenBank/DDBJ databases">
        <authorList>
            <consortium name="Pathogen Informatics"/>
            <person name="Doyle S."/>
        </authorList>
    </citation>
    <scope>NUCLEOTIDE SEQUENCE [LARGE SCALE GENOMIC DNA]</scope>
    <source>
        <strain evidence="3 5">NCTC11343</strain>
    </source>
</reference>
<evidence type="ECO:0000313" key="5">
    <source>
        <dbReference type="Proteomes" id="UP000251241"/>
    </source>
</evidence>
<reference evidence="4 6" key="2">
    <citation type="submission" date="2019-10" db="EMBL/GenBank/DDBJ databases">
        <authorList>
            <person name="Karimi E."/>
        </authorList>
    </citation>
    <scope>NUCLEOTIDE SEQUENCE [LARGE SCALE GENOMIC DNA]</scope>
    <source>
        <strain evidence="4 6">Sphingobacterium sp. 8BC</strain>
    </source>
</reference>
<feature type="chain" id="PRO_5044071684" description="RcnB family protein" evidence="2">
    <location>
        <begin position="25"/>
        <end position="161"/>
    </location>
</feature>
<name>A0A2X2IT42_SPHMU</name>
<evidence type="ECO:0000313" key="6">
    <source>
        <dbReference type="Proteomes" id="UP000432350"/>
    </source>
</evidence>
<dbReference type="Proteomes" id="UP000251241">
    <property type="component" value="Unassembled WGS sequence"/>
</dbReference>
<dbReference type="RefSeq" id="WP_070568738.1">
    <property type="nucleotide sequence ID" value="NZ_CP068086.1"/>
</dbReference>
<evidence type="ECO:0000256" key="2">
    <source>
        <dbReference type="SAM" id="SignalP"/>
    </source>
</evidence>
<accession>A0A2X2IT42</accession>
<accession>A0A654DBZ9</accession>
<dbReference type="AlphaFoldDB" id="A0A2X2IT42"/>
<evidence type="ECO:0000313" key="3">
    <source>
        <dbReference type="EMBL" id="SPZ85407.1"/>
    </source>
</evidence>
<proteinExistence type="predicted"/>
<dbReference type="GeneID" id="97181237"/>
<dbReference type="EMBL" id="UAUU01000008">
    <property type="protein sequence ID" value="SPZ85407.1"/>
    <property type="molecule type" value="Genomic_DNA"/>
</dbReference>
<sequence>MRKMIYFALAIGGLVLMAPQQSSAQYRGHEREWKQDKERRKYEEKRDKEYRKYLEKREKEDRKYHKEVAKSYRKGYRHGAPAWASAHRYDSRHHVYFRDYKTFYDPYRGGYVYMRNGRWNFSSNVPSFMLNVNLGAANIRIVKDVAISRHPEDFYNDYRWD</sequence>
<evidence type="ECO:0008006" key="7">
    <source>
        <dbReference type="Google" id="ProtNLM"/>
    </source>
</evidence>